<evidence type="ECO:0000256" key="1">
    <source>
        <dbReference type="ARBA" id="ARBA00022737"/>
    </source>
</evidence>
<organism evidence="4 5">
    <name type="scientific">Aspergillus niger</name>
    <dbReference type="NCBI Taxonomy" id="5061"/>
    <lineage>
        <taxon>Eukaryota</taxon>
        <taxon>Fungi</taxon>
        <taxon>Dikarya</taxon>
        <taxon>Ascomycota</taxon>
        <taxon>Pezizomycotina</taxon>
        <taxon>Eurotiomycetes</taxon>
        <taxon>Eurotiomycetidae</taxon>
        <taxon>Eurotiales</taxon>
        <taxon>Aspergillaceae</taxon>
        <taxon>Aspergillus</taxon>
        <taxon>Aspergillus subgen. Circumdati</taxon>
    </lineage>
</organism>
<dbReference type="Pfam" id="PF12796">
    <property type="entry name" value="Ank_2"/>
    <property type="match status" value="1"/>
</dbReference>
<dbReference type="PROSITE" id="PS50297">
    <property type="entry name" value="ANK_REP_REGION"/>
    <property type="match status" value="1"/>
</dbReference>
<dbReference type="InterPro" id="IPR036770">
    <property type="entry name" value="Ankyrin_rpt-contain_sf"/>
</dbReference>
<proteinExistence type="predicted"/>
<dbReference type="SMART" id="SM00248">
    <property type="entry name" value="ANK"/>
    <property type="match status" value="4"/>
</dbReference>
<evidence type="ECO:0000313" key="4">
    <source>
        <dbReference type="EMBL" id="GAQ42550.1"/>
    </source>
</evidence>
<dbReference type="OMA" id="FLCACRE"/>
<dbReference type="SUPFAM" id="SSF48403">
    <property type="entry name" value="Ankyrin repeat"/>
    <property type="match status" value="1"/>
</dbReference>
<dbReference type="PANTHER" id="PTHR24198:SF165">
    <property type="entry name" value="ANKYRIN REPEAT-CONTAINING PROTEIN-RELATED"/>
    <property type="match status" value="1"/>
</dbReference>
<gene>
    <name evidence="4" type="ORF">ABL_05211</name>
</gene>
<dbReference type="PROSITE" id="PS50088">
    <property type="entry name" value="ANK_REPEAT"/>
    <property type="match status" value="1"/>
</dbReference>
<comment type="caution">
    <text evidence="4">The sequence shown here is derived from an EMBL/GenBank/DDBJ whole genome shotgun (WGS) entry which is preliminary data.</text>
</comment>
<dbReference type="OrthoDB" id="194358at2759"/>
<dbReference type="VEuPathDB" id="FungiDB:ASPNIDRAFT2_1170422"/>
<dbReference type="VEuPathDB" id="FungiDB:ATCC64974_5930"/>
<sequence length="289" mass="31572">MSLPFQVLEEANQPFLESCRHGDLAQIKKHQEAKALDREVLTMGLREAAQGDHIDTMRHLLNAGAKPQSPSVVDEVHSAEAVKALLDHGLTFETQLHPLNTVPLVHIVKKNDQRLVHWCLEQGADPTFGCPNAQSFNDLEKPDRSPTKGSGAVLGMASRRSSPLIVDLLLEHGANIRTSNVLHYAACRKDGRAIPIMEHLLQRGADVNEFGYPAFLHFGGTPLHAASYQGNLPAVNWLLEHGANPGVEDAQGSKPLDLAALEEEDEICDVLYEWTRLGHTGKADCGSSD</sequence>
<accession>A0A100IKH6</accession>
<dbReference type="Gene3D" id="1.25.40.20">
    <property type="entry name" value="Ankyrin repeat-containing domain"/>
    <property type="match status" value="2"/>
</dbReference>
<evidence type="ECO:0000256" key="2">
    <source>
        <dbReference type="ARBA" id="ARBA00023043"/>
    </source>
</evidence>
<evidence type="ECO:0000256" key="3">
    <source>
        <dbReference type="PROSITE-ProRule" id="PRU00023"/>
    </source>
</evidence>
<protein>
    <submittedName>
        <fullName evidence="4">Uncharacterized protein</fullName>
    </submittedName>
</protein>
<dbReference type="InterPro" id="IPR002110">
    <property type="entry name" value="Ankyrin_rpt"/>
</dbReference>
<dbReference type="Proteomes" id="UP000068243">
    <property type="component" value="Unassembled WGS sequence"/>
</dbReference>
<keyword evidence="2 3" id="KW-0040">ANK repeat</keyword>
<reference evidence="5" key="1">
    <citation type="journal article" date="2016" name="Genome Announc.">
        <title>Draft genome sequence of Aspergillus niger strain An76.</title>
        <authorList>
            <person name="Gong W."/>
            <person name="Cheng Z."/>
            <person name="Zhang H."/>
            <person name="Liu L."/>
            <person name="Gao P."/>
            <person name="Wang L."/>
        </authorList>
    </citation>
    <scope>NUCLEOTIDE SEQUENCE [LARGE SCALE GENOMIC DNA]</scope>
    <source>
        <strain evidence="5">An76</strain>
    </source>
</reference>
<evidence type="ECO:0000313" key="5">
    <source>
        <dbReference type="Proteomes" id="UP000068243"/>
    </source>
</evidence>
<dbReference type="EMBL" id="BCMY01000008">
    <property type="protein sequence ID" value="GAQ42550.1"/>
    <property type="molecule type" value="Genomic_DNA"/>
</dbReference>
<feature type="repeat" description="ANK" evidence="3">
    <location>
        <begin position="218"/>
        <end position="250"/>
    </location>
</feature>
<dbReference type="PANTHER" id="PTHR24198">
    <property type="entry name" value="ANKYRIN REPEAT AND PROTEIN KINASE DOMAIN-CONTAINING PROTEIN"/>
    <property type="match status" value="1"/>
</dbReference>
<dbReference type="AlphaFoldDB" id="A0A100IKH6"/>
<keyword evidence="1" id="KW-0677">Repeat</keyword>
<dbReference type="VEuPathDB" id="FungiDB:M747DRAFT_327126"/>
<name>A0A100IKH6_ASPNG</name>
<dbReference type="VEuPathDB" id="FungiDB:An14g07240"/>